<evidence type="ECO:0000313" key="2">
    <source>
        <dbReference type="Proteomes" id="UP001359559"/>
    </source>
</evidence>
<dbReference type="EMBL" id="JAYKXN010000003">
    <property type="protein sequence ID" value="KAK7302173.1"/>
    <property type="molecule type" value="Genomic_DNA"/>
</dbReference>
<accession>A0AAN9JQH5</accession>
<dbReference type="Proteomes" id="UP001359559">
    <property type="component" value="Unassembled WGS sequence"/>
</dbReference>
<evidence type="ECO:0000313" key="1">
    <source>
        <dbReference type="EMBL" id="KAK7302173.1"/>
    </source>
</evidence>
<keyword evidence="2" id="KW-1185">Reference proteome</keyword>
<organism evidence="1 2">
    <name type="scientific">Clitoria ternatea</name>
    <name type="common">Butterfly pea</name>
    <dbReference type="NCBI Taxonomy" id="43366"/>
    <lineage>
        <taxon>Eukaryota</taxon>
        <taxon>Viridiplantae</taxon>
        <taxon>Streptophyta</taxon>
        <taxon>Embryophyta</taxon>
        <taxon>Tracheophyta</taxon>
        <taxon>Spermatophyta</taxon>
        <taxon>Magnoliopsida</taxon>
        <taxon>eudicotyledons</taxon>
        <taxon>Gunneridae</taxon>
        <taxon>Pentapetalae</taxon>
        <taxon>rosids</taxon>
        <taxon>fabids</taxon>
        <taxon>Fabales</taxon>
        <taxon>Fabaceae</taxon>
        <taxon>Papilionoideae</taxon>
        <taxon>50 kb inversion clade</taxon>
        <taxon>NPAAA clade</taxon>
        <taxon>indigoferoid/millettioid clade</taxon>
        <taxon>Phaseoleae</taxon>
        <taxon>Clitoria</taxon>
    </lineage>
</organism>
<gene>
    <name evidence="1" type="ORF">RJT34_13054</name>
</gene>
<reference evidence="1 2" key="1">
    <citation type="submission" date="2024-01" db="EMBL/GenBank/DDBJ databases">
        <title>The genomes of 5 underutilized Papilionoideae crops provide insights into root nodulation and disease resistance.</title>
        <authorList>
            <person name="Yuan L."/>
        </authorList>
    </citation>
    <scope>NUCLEOTIDE SEQUENCE [LARGE SCALE GENOMIC DNA]</scope>
    <source>
        <strain evidence="1">LY-2023</strain>
        <tissue evidence="1">Leaf</tissue>
    </source>
</reference>
<name>A0AAN9JQH5_CLITE</name>
<dbReference type="AlphaFoldDB" id="A0AAN9JQH5"/>
<comment type="caution">
    <text evidence="1">The sequence shown here is derived from an EMBL/GenBank/DDBJ whole genome shotgun (WGS) entry which is preliminary data.</text>
</comment>
<proteinExistence type="predicted"/>
<sequence length="68" mass="7775">MACQTLAEAVFISHTEAILNGEYSSSYFNKNNVPACWAYALLIQQKKMVAAKENFIFKVKYIKHSANW</sequence>
<protein>
    <submittedName>
        <fullName evidence="1">Uncharacterized protein</fullName>
    </submittedName>
</protein>